<reference evidence="1 2" key="1">
    <citation type="submission" date="2016-12" db="EMBL/GenBank/DDBJ databases">
        <title>Genome Mining:The Detection of Biosynthetic Gene Clusters to Aid in the Expression of Curamycin A produced by Streptomyces sp. strain CZA14.</title>
        <authorList>
            <person name="Durrell K.A."/>
            <person name="Kirby B.M."/>
            <person name="Khan W."/>
            <person name="Mthethwa T."/>
            <person name="Le Roes-Hill M."/>
        </authorList>
    </citation>
    <scope>NUCLEOTIDE SEQUENCE [LARGE SCALE GENOMIC DNA]</scope>
    <source>
        <strain evidence="1 2">CZA14</strain>
    </source>
</reference>
<keyword evidence="2" id="KW-1185">Reference proteome</keyword>
<dbReference type="Proteomes" id="UP000194266">
    <property type="component" value="Unassembled WGS sequence"/>
</dbReference>
<comment type="caution">
    <text evidence="1">The sequence shown here is derived from an EMBL/GenBank/DDBJ whole genome shotgun (WGS) entry which is preliminary data.</text>
</comment>
<name>A0ABX3Y7Y8_9ACTN</name>
<sequence length="125" mass="13865">MLLPLTHREAELIEVVRIIAPARHLTSRSLEGETVGLWDGGEAREVFELIAALPAGERHRCFLPGWGIRAHGSAGPLFAIAFCFRCHGARFWGPDLAADRRSQVFDGESPTARELLRRFRACGSE</sequence>
<gene>
    <name evidence="1" type="ORF">OQI_35610</name>
</gene>
<organism evidence="1 2">
    <name type="scientific">Streptomyces pharetrae CZA14</name>
    <dbReference type="NCBI Taxonomy" id="1144883"/>
    <lineage>
        <taxon>Bacteria</taxon>
        <taxon>Bacillati</taxon>
        <taxon>Actinomycetota</taxon>
        <taxon>Actinomycetes</taxon>
        <taxon>Kitasatosporales</taxon>
        <taxon>Streptomycetaceae</taxon>
        <taxon>Streptomyces</taxon>
    </lineage>
</organism>
<protein>
    <submittedName>
        <fullName evidence="1">Uncharacterized protein</fullName>
    </submittedName>
</protein>
<evidence type="ECO:0000313" key="1">
    <source>
        <dbReference type="EMBL" id="OSZ55961.1"/>
    </source>
</evidence>
<evidence type="ECO:0000313" key="2">
    <source>
        <dbReference type="Proteomes" id="UP000194266"/>
    </source>
</evidence>
<proteinExistence type="predicted"/>
<accession>A0ABX3Y7Y8</accession>
<dbReference type="EMBL" id="MRYD01000374">
    <property type="protein sequence ID" value="OSZ55961.1"/>
    <property type="molecule type" value="Genomic_DNA"/>
</dbReference>
<dbReference type="RefSeq" id="WP_086173271.1">
    <property type="nucleotide sequence ID" value="NZ_MRYD01000374.1"/>
</dbReference>